<gene>
    <name evidence="9" type="ORF">BKA67DRAFT_659949</name>
</gene>
<dbReference type="OrthoDB" id="1470350at2759"/>
<name>A0A9P8UJG7_9PEZI</name>
<keyword evidence="4 7" id="KW-0479">Metal-binding</keyword>
<dbReference type="GO" id="GO:0005506">
    <property type="term" value="F:iron ion binding"/>
    <property type="evidence" value="ECO:0007669"/>
    <property type="project" value="InterPro"/>
</dbReference>
<dbReference type="PANTHER" id="PTHR24304">
    <property type="entry name" value="CYTOCHROME P450 FAMILY 7"/>
    <property type="match status" value="1"/>
</dbReference>
<dbReference type="RefSeq" id="XP_045957599.1">
    <property type="nucleotide sequence ID" value="XM_046107539.1"/>
</dbReference>
<dbReference type="PRINTS" id="PR00465">
    <property type="entry name" value="EP450IV"/>
</dbReference>
<evidence type="ECO:0000256" key="2">
    <source>
        <dbReference type="ARBA" id="ARBA00010617"/>
    </source>
</evidence>
<dbReference type="CDD" id="cd11040">
    <property type="entry name" value="CYP7_CYP8-like"/>
    <property type="match status" value="1"/>
</dbReference>
<feature type="binding site" description="axial binding residue" evidence="7">
    <location>
        <position position="475"/>
    </location>
    <ligand>
        <name>heme</name>
        <dbReference type="ChEBI" id="CHEBI:30413"/>
    </ligand>
    <ligandPart>
        <name>Fe</name>
        <dbReference type="ChEBI" id="CHEBI:18248"/>
    </ligandPart>
</feature>
<dbReference type="PANTHER" id="PTHR24304:SF2">
    <property type="entry name" value="24-HYDROXYCHOLESTEROL 7-ALPHA-HYDROXYLASE"/>
    <property type="match status" value="1"/>
</dbReference>
<proteinExistence type="inferred from homology"/>
<keyword evidence="5 7" id="KW-0408">Iron</keyword>
<dbReference type="InterPro" id="IPR002403">
    <property type="entry name" value="Cyt_P450_E_grp-IV"/>
</dbReference>
<dbReference type="InterPro" id="IPR036396">
    <property type="entry name" value="Cyt_P450_sf"/>
</dbReference>
<sequence length="538" mass="61161">MLLPQSISGLLKESRDNIFAMGSNIFHDYPALSGAVILSAIALSVWRLFRFTVIPAFSADDEPRELPYSIPLLGHLISFFGDANTLITRARQYLGNTREPFALTVAGMTTYVITKAEDVGQVYRNTETLSYEIFVQSMMRILGNSEPSVEAMFTPLPKDKEGFPNPHGKSLGILFRQMHIHQLFPGENLNFLETRFYDFFDKHLQMEKLVETCPYATRTTPGTITLPLVQWCSDYFVKGGQSAYFGPRLAEIDPSLTDAFLVFDELSYQVIYQYPTFLARKMQASRDRLLSGLKQYLQLPHDQRAEDAWFVKAMETEMRALDMSADDMAIATMTIYWAINTNSRKAAFWLLAYLLQTPGLVDIVREETAPVFRADGAFDFDYLHTSVPQLEAMWNEMLRLASFAASVRFITADTVLGNKRLRKGNRLIVPYRQLHMDESIFGQPVDQFQHQRFLEKPRLAQGNSFHPFGGGNTMCPGRHIAKRAVFIFAAMVLHRFDVKLEDGQQMLEADLTKPVPGLMSPKEGQDLRVVLTPRKPDN</sequence>
<dbReference type="InterPro" id="IPR001128">
    <property type="entry name" value="Cyt_P450"/>
</dbReference>
<evidence type="ECO:0000256" key="3">
    <source>
        <dbReference type="ARBA" id="ARBA00022617"/>
    </source>
</evidence>
<comment type="cofactor">
    <cofactor evidence="1 7">
        <name>heme</name>
        <dbReference type="ChEBI" id="CHEBI:30413"/>
    </cofactor>
</comment>
<keyword evidence="8" id="KW-0560">Oxidoreductase</keyword>
<comment type="caution">
    <text evidence="9">The sequence shown here is derived from an EMBL/GenBank/DDBJ whole genome shotgun (WGS) entry which is preliminary data.</text>
</comment>
<keyword evidence="3 7" id="KW-0349">Heme</keyword>
<dbReference type="AlphaFoldDB" id="A0A9P8UJG7"/>
<dbReference type="GO" id="GO:0016705">
    <property type="term" value="F:oxidoreductase activity, acting on paired donors, with incorporation or reduction of molecular oxygen"/>
    <property type="evidence" value="ECO:0007669"/>
    <property type="project" value="InterPro"/>
</dbReference>
<evidence type="ECO:0000256" key="6">
    <source>
        <dbReference type="ARBA" id="ARBA00023033"/>
    </source>
</evidence>
<protein>
    <submittedName>
        <fullName evidence="9">Cytochrome P450 oxidoreductase</fullName>
    </submittedName>
</protein>
<evidence type="ECO:0000256" key="7">
    <source>
        <dbReference type="PIRSR" id="PIRSR602403-1"/>
    </source>
</evidence>
<dbReference type="GO" id="GO:0020037">
    <property type="term" value="F:heme binding"/>
    <property type="evidence" value="ECO:0007669"/>
    <property type="project" value="InterPro"/>
</dbReference>
<dbReference type="SUPFAM" id="SSF48264">
    <property type="entry name" value="Cytochrome P450"/>
    <property type="match status" value="1"/>
</dbReference>
<dbReference type="Proteomes" id="UP000758603">
    <property type="component" value="Unassembled WGS sequence"/>
</dbReference>
<dbReference type="InterPro" id="IPR050529">
    <property type="entry name" value="CYP450_sterol_14alpha_dmase"/>
</dbReference>
<dbReference type="InterPro" id="IPR017972">
    <property type="entry name" value="Cyt_P450_CS"/>
</dbReference>
<evidence type="ECO:0000256" key="5">
    <source>
        <dbReference type="ARBA" id="ARBA00023004"/>
    </source>
</evidence>
<dbReference type="Pfam" id="PF00067">
    <property type="entry name" value="p450"/>
    <property type="match status" value="1"/>
</dbReference>
<dbReference type="EMBL" id="JAGPXC010000005">
    <property type="protein sequence ID" value="KAH6653322.1"/>
    <property type="molecule type" value="Genomic_DNA"/>
</dbReference>
<reference evidence="9" key="1">
    <citation type="journal article" date="2021" name="Nat. Commun.">
        <title>Genetic determinants of endophytism in the Arabidopsis root mycobiome.</title>
        <authorList>
            <person name="Mesny F."/>
            <person name="Miyauchi S."/>
            <person name="Thiergart T."/>
            <person name="Pickel B."/>
            <person name="Atanasova L."/>
            <person name="Karlsson M."/>
            <person name="Huettel B."/>
            <person name="Barry K.W."/>
            <person name="Haridas S."/>
            <person name="Chen C."/>
            <person name="Bauer D."/>
            <person name="Andreopoulos W."/>
            <person name="Pangilinan J."/>
            <person name="LaButti K."/>
            <person name="Riley R."/>
            <person name="Lipzen A."/>
            <person name="Clum A."/>
            <person name="Drula E."/>
            <person name="Henrissat B."/>
            <person name="Kohler A."/>
            <person name="Grigoriev I.V."/>
            <person name="Martin F.M."/>
            <person name="Hacquard S."/>
        </authorList>
    </citation>
    <scope>NUCLEOTIDE SEQUENCE</scope>
    <source>
        <strain evidence="9">MPI-SDFR-AT-0073</strain>
    </source>
</reference>
<organism evidence="9 10">
    <name type="scientific">Truncatella angustata</name>
    <dbReference type="NCBI Taxonomy" id="152316"/>
    <lineage>
        <taxon>Eukaryota</taxon>
        <taxon>Fungi</taxon>
        <taxon>Dikarya</taxon>
        <taxon>Ascomycota</taxon>
        <taxon>Pezizomycotina</taxon>
        <taxon>Sordariomycetes</taxon>
        <taxon>Xylariomycetidae</taxon>
        <taxon>Amphisphaeriales</taxon>
        <taxon>Sporocadaceae</taxon>
        <taxon>Truncatella</taxon>
    </lineage>
</organism>
<dbReference type="Gene3D" id="1.10.630.10">
    <property type="entry name" value="Cytochrome P450"/>
    <property type="match status" value="1"/>
</dbReference>
<dbReference type="GO" id="GO:0008395">
    <property type="term" value="F:steroid hydroxylase activity"/>
    <property type="evidence" value="ECO:0007669"/>
    <property type="project" value="TreeGrafter"/>
</dbReference>
<evidence type="ECO:0000256" key="8">
    <source>
        <dbReference type="RuleBase" id="RU000461"/>
    </source>
</evidence>
<keyword evidence="10" id="KW-1185">Reference proteome</keyword>
<accession>A0A9P8UJG7</accession>
<comment type="similarity">
    <text evidence="2 8">Belongs to the cytochrome P450 family.</text>
</comment>
<evidence type="ECO:0000313" key="10">
    <source>
        <dbReference type="Proteomes" id="UP000758603"/>
    </source>
</evidence>
<keyword evidence="6 8" id="KW-0503">Monooxygenase</keyword>
<dbReference type="PROSITE" id="PS00086">
    <property type="entry name" value="CYTOCHROME_P450"/>
    <property type="match status" value="1"/>
</dbReference>
<evidence type="ECO:0000313" key="9">
    <source>
        <dbReference type="EMBL" id="KAH6653322.1"/>
    </source>
</evidence>
<evidence type="ECO:0000256" key="1">
    <source>
        <dbReference type="ARBA" id="ARBA00001971"/>
    </source>
</evidence>
<evidence type="ECO:0000256" key="4">
    <source>
        <dbReference type="ARBA" id="ARBA00022723"/>
    </source>
</evidence>
<dbReference type="GeneID" id="70136430"/>